<sequence length="803" mass="81703">MGGGNAIHNKGSNKQQHQQLKEEEEQQQQQQQTGGSGGGDSTRPPPGDVDTGNVVHEVSKGDVDNGNVVHEVSNKHQQQQLKGTRPQLGDVDTGNVVHEGSKGDVDGGNVVHEVSNKHQQPQLKEEEEHQQAGGSGGGNSTRSQPGAAGGGGNSFKESITNAGESVKKQLGGAGESVKKQLGGAGEAISEQLGDAGNSVKEAVPKKVRDAGSSFKESVTKQLGGAGESVKKQIGGSGESISKQLSGAGNSFKKAVPKQVRDAGNSFKESVTGAGKQVGDAGNSFKESVKGAGNSFKESIPKKVGDAGNSFKESVTGAGNSFKESVSRHLGGAGNSFKESAPKQLGGGKHDKGFGLAVLPNIGGKLATQTQIGGSSGGGGSSSSSSSDNSGSGSGGGSSGSSDSGKGSEEPQIKKGGSGTNGSSSGGGGGSSQFNAKKYGARADGRNDDTQAFTAAWKAACASIAPAEVFIPKGTYLVGPVKFTGPCKASPITVNMQGFLKASTDLSRYGSSSDWFEFGWVDGLNLIGGGTFDGQGAASWPFNKCPTNMNCKVLPTNVKFVSLTKTTVKSITSLNSKFFHIVLLDCTDFKASEIHISAPGNSPNTDGIHMERSTGVTIANANIGTGDDCVSIGQGNAHVTITGVTCGPGHGISVGSLGRYQNEGDVNGLLVKGCTLSGTMNGIRIKTWANSPDSSVASNMTFEDIVVNNVANPIIIDQTYCPYASCSSVSPSKVKLSDITFKNIRGTTSSPVAVTLECSKGVPCQNVKLEDVHLDPAGGGTVAKSSCLNVQAKYAGTQIPPPCA</sequence>
<evidence type="ECO:0000313" key="11">
    <source>
        <dbReference type="EMBL" id="RZC67429.1"/>
    </source>
</evidence>
<dbReference type="Gene3D" id="2.160.20.10">
    <property type="entry name" value="Single-stranded right-handed beta-helix, Pectin lyase-like"/>
    <property type="match status" value="1"/>
</dbReference>
<feature type="region of interest" description="Disordered" evidence="10">
    <location>
        <begin position="1"/>
        <end position="171"/>
    </location>
</feature>
<gene>
    <name evidence="11" type="ORF">C5167_011127</name>
</gene>
<keyword evidence="7" id="KW-0961">Cell wall biogenesis/degradation</keyword>
<feature type="active site" evidence="8">
    <location>
        <position position="649"/>
    </location>
</feature>
<evidence type="ECO:0000256" key="7">
    <source>
        <dbReference type="ARBA" id="ARBA00023316"/>
    </source>
</evidence>
<evidence type="ECO:0000256" key="9">
    <source>
        <dbReference type="RuleBase" id="RU361169"/>
    </source>
</evidence>
<dbReference type="EMBL" id="CM010720">
    <property type="protein sequence ID" value="RZC67429.1"/>
    <property type="molecule type" value="Genomic_DNA"/>
</dbReference>
<evidence type="ECO:0000256" key="1">
    <source>
        <dbReference type="ARBA" id="ARBA00004191"/>
    </source>
</evidence>
<dbReference type="PROSITE" id="PS00502">
    <property type="entry name" value="POLYGALACTURONASE"/>
    <property type="match status" value="1"/>
</dbReference>
<dbReference type="Proteomes" id="UP000316621">
    <property type="component" value="Chromosome 6"/>
</dbReference>
<feature type="compositionally biased region" description="Low complexity" evidence="10">
    <location>
        <begin position="381"/>
        <end position="390"/>
    </location>
</feature>
<dbReference type="Pfam" id="PF00295">
    <property type="entry name" value="Glyco_hydro_28"/>
    <property type="match status" value="1"/>
</dbReference>
<evidence type="ECO:0000256" key="4">
    <source>
        <dbReference type="ARBA" id="ARBA00022525"/>
    </source>
</evidence>
<protein>
    <recommendedName>
        <fullName evidence="13">Pectate lyase superfamily protein domain-containing protein</fullName>
    </recommendedName>
</protein>
<evidence type="ECO:0008006" key="13">
    <source>
        <dbReference type="Google" id="ProtNLM"/>
    </source>
</evidence>
<dbReference type="AlphaFoldDB" id="A0A4Y7K687"/>
<dbReference type="Gene3D" id="1.20.120.20">
    <property type="entry name" value="Apolipoprotein"/>
    <property type="match status" value="1"/>
</dbReference>
<dbReference type="PANTHER" id="PTHR31375">
    <property type="match status" value="1"/>
</dbReference>
<evidence type="ECO:0000256" key="3">
    <source>
        <dbReference type="ARBA" id="ARBA00022512"/>
    </source>
</evidence>
<dbReference type="InterPro" id="IPR006626">
    <property type="entry name" value="PbH1"/>
</dbReference>
<comment type="subcellular location">
    <subcellularLocation>
        <location evidence="1">Secreted</location>
        <location evidence="1">Cell wall</location>
    </subcellularLocation>
</comment>
<dbReference type="SUPFAM" id="SSF51126">
    <property type="entry name" value="Pectin lyase-like"/>
    <property type="match status" value="1"/>
</dbReference>
<organism evidence="11 12">
    <name type="scientific">Papaver somniferum</name>
    <name type="common">Opium poppy</name>
    <dbReference type="NCBI Taxonomy" id="3469"/>
    <lineage>
        <taxon>Eukaryota</taxon>
        <taxon>Viridiplantae</taxon>
        <taxon>Streptophyta</taxon>
        <taxon>Embryophyta</taxon>
        <taxon>Tracheophyta</taxon>
        <taxon>Spermatophyta</taxon>
        <taxon>Magnoliopsida</taxon>
        <taxon>Ranunculales</taxon>
        <taxon>Papaveraceae</taxon>
        <taxon>Papaveroideae</taxon>
        <taxon>Papaver</taxon>
    </lineage>
</organism>
<keyword evidence="5 9" id="KW-0378">Hydrolase</keyword>
<name>A0A4Y7K687_PAPSO</name>
<evidence type="ECO:0000256" key="8">
    <source>
        <dbReference type="PROSITE-ProRule" id="PRU10052"/>
    </source>
</evidence>
<evidence type="ECO:0000256" key="5">
    <source>
        <dbReference type="ARBA" id="ARBA00022801"/>
    </source>
</evidence>
<dbReference type="Gramene" id="RZC67429">
    <property type="protein sequence ID" value="RZC67429"/>
    <property type="gene ID" value="C5167_011127"/>
</dbReference>
<feature type="region of interest" description="Disordered" evidence="10">
    <location>
        <begin position="188"/>
        <end position="444"/>
    </location>
</feature>
<keyword evidence="4" id="KW-0964">Secreted</keyword>
<dbReference type="FunFam" id="2.160.20.10:FF:000004">
    <property type="entry name" value="Pectin lyase-like superfamily protein"/>
    <property type="match status" value="1"/>
</dbReference>
<comment type="similarity">
    <text evidence="2 9">Belongs to the glycosyl hydrolase 28 family.</text>
</comment>
<dbReference type="GO" id="GO:0071555">
    <property type="term" value="P:cell wall organization"/>
    <property type="evidence" value="ECO:0007669"/>
    <property type="project" value="UniProtKB-KW"/>
</dbReference>
<reference evidence="11 12" key="1">
    <citation type="journal article" date="2018" name="Science">
        <title>The opium poppy genome and morphinan production.</title>
        <authorList>
            <person name="Guo L."/>
            <person name="Winzer T."/>
            <person name="Yang X."/>
            <person name="Li Y."/>
            <person name="Ning Z."/>
            <person name="He Z."/>
            <person name="Teodor R."/>
            <person name="Lu Y."/>
            <person name="Bowser T.A."/>
            <person name="Graham I.A."/>
            <person name="Ye K."/>
        </authorList>
    </citation>
    <scope>NUCLEOTIDE SEQUENCE [LARGE SCALE GENOMIC DNA]</scope>
    <source>
        <strain evidence="12">cv. HN1</strain>
        <tissue evidence="11">Leaves</tissue>
    </source>
</reference>
<dbReference type="InterPro" id="IPR000743">
    <property type="entry name" value="Glyco_hydro_28"/>
</dbReference>
<dbReference type="GO" id="GO:0005975">
    <property type="term" value="P:carbohydrate metabolic process"/>
    <property type="evidence" value="ECO:0007669"/>
    <property type="project" value="InterPro"/>
</dbReference>
<proteinExistence type="inferred from homology"/>
<evidence type="ECO:0000256" key="2">
    <source>
        <dbReference type="ARBA" id="ARBA00008834"/>
    </source>
</evidence>
<dbReference type="InterPro" id="IPR011050">
    <property type="entry name" value="Pectin_lyase_fold/virulence"/>
</dbReference>
<dbReference type="SMART" id="SM00710">
    <property type="entry name" value="PbH1"/>
    <property type="match status" value="6"/>
</dbReference>
<dbReference type="InterPro" id="IPR012334">
    <property type="entry name" value="Pectin_lyas_fold"/>
</dbReference>
<dbReference type="GO" id="GO:0004650">
    <property type="term" value="F:polygalacturonase activity"/>
    <property type="evidence" value="ECO:0007669"/>
    <property type="project" value="InterPro"/>
</dbReference>
<evidence type="ECO:0000313" key="12">
    <source>
        <dbReference type="Proteomes" id="UP000316621"/>
    </source>
</evidence>
<evidence type="ECO:0000256" key="10">
    <source>
        <dbReference type="SAM" id="MobiDB-lite"/>
    </source>
</evidence>
<feature type="compositionally biased region" description="Gly residues" evidence="10">
    <location>
        <begin position="415"/>
        <end position="430"/>
    </location>
</feature>
<dbReference type="STRING" id="3469.A0A4Y7K687"/>
<feature type="compositionally biased region" description="Polar residues" evidence="10">
    <location>
        <begin position="238"/>
        <end position="248"/>
    </location>
</feature>
<accession>A0A4Y7K687</accession>
<feature type="compositionally biased region" description="Polar residues" evidence="10">
    <location>
        <begin position="310"/>
        <end position="323"/>
    </location>
</feature>
<keyword evidence="3" id="KW-0134">Cell wall</keyword>
<keyword evidence="12" id="KW-1185">Reference proteome</keyword>
<keyword evidence="6 9" id="KW-0326">Glycosidase</keyword>
<dbReference type="OMA" id="HEVSNKH"/>
<evidence type="ECO:0000256" key="6">
    <source>
        <dbReference type="ARBA" id="ARBA00023295"/>
    </source>
</evidence>